<feature type="transmembrane region" description="Helical" evidence="1">
    <location>
        <begin position="293"/>
        <end position="311"/>
    </location>
</feature>
<evidence type="ECO:0000256" key="1">
    <source>
        <dbReference type="SAM" id="Phobius"/>
    </source>
</evidence>
<dbReference type="OrthoDB" id="7362591at2"/>
<protein>
    <submittedName>
        <fullName evidence="2">Uncharacterized protein</fullName>
    </submittedName>
</protein>
<feature type="transmembrane region" description="Helical" evidence="1">
    <location>
        <begin position="375"/>
        <end position="396"/>
    </location>
</feature>
<name>A0A285JFH7_9ACTN</name>
<proteinExistence type="predicted"/>
<dbReference type="EMBL" id="OBDY01000020">
    <property type="protein sequence ID" value="SNY59050.1"/>
    <property type="molecule type" value="Genomic_DNA"/>
</dbReference>
<accession>A0A285JFH7</accession>
<feature type="transmembrane region" description="Helical" evidence="1">
    <location>
        <begin position="172"/>
        <end position="193"/>
    </location>
</feature>
<keyword evidence="1" id="KW-0812">Transmembrane</keyword>
<feature type="transmembrane region" description="Helical" evidence="1">
    <location>
        <begin position="317"/>
        <end position="336"/>
    </location>
</feature>
<keyword evidence="1" id="KW-1133">Transmembrane helix</keyword>
<dbReference type="Proteomes" id="UP000219612">
    <property type="component" value="Unassembled WGS sequence"/>
</dbReference>
<evidence type="ECO:0000313" key="3">
    <source>
        <dbReference type="Proteomes" id="UP000219612"/>
    </source>
</evidence>
<reference evidence="2 3" key="1">
    <citation type="submission" date="2017-09" db="EMBL/GenBank/DDBJ databases">
        <authorList>
            <person name="Ehlers B."/>
            <person name="Leendertz F.H."/>
        </authorList>
    </citation>
    <scope>NUCLEOTIDE SEQUENCE [LARGE SCALE GENOMIC DNA]</scope>
    <source>
        <strain evidence="2 3">CGMCC 4.6857</strain>
    </source>
</reference>
<sequence length="404" mass="43356">MKRLFEDLLTIEVDIVLEERDRGDEAPDADRALLEIARAYDGYLRNEAADLDARRGAGDPGAFAALRERAMRAEAAHRRLRGADRGQAVILQRIHRNCDQIVGALSRGRPFAAEDVVRIRKIWEIGVDVIVLQTVVQLDGDVVTRVSPGGPARLPALHELHQANVRAAVECWQALFALLAHVTAGTVRSYLAVVISSRRWHRKPTVGDLRTLAAACAELRDELFRRGGASVTTTYPAGAGTAIRTVIQPDGDLVCHVDCDLLPQDSALWGVHTAAVREFTAKVAGTVRRIDALLSRAGVALPVAIASVVAIGTGRAWGAVAGFAFSVAAVGAANIRDAVLTTDPDRGLLARWSALTIGCLSAGLLGVRAGGLFDLLVFALSLVPGLLVSWGLHWALRRYLGLRL</sequence>
<keyword evidence="3" id="KW-1185">Reference proteome</keyword>
<organism evidence="2 3">
    <name type="scientific">Paractinoplanes atraurantiacus</name>
    <dbReference type="NCBI Taxonomy" id="1036182"/>
    <lineage>
        <taxon>Bacteria</taxon>
        <taxon>Bacillati</taxon>
        <taxon>Actinomycetota</taxon>
        <taxon>Actinomycetes</taxon>
        <taxon>Micromonosporales</taxon>
        <taxon>Micromonosporaceae</taxon>
        <taxon>Paractinoplanes</taxon>
    </lineage>
</organism>
<keyword evidence="1" id="KW-0472">Membrane</keyword>
<gene>
    <name evidence="2" type="ORF">SAMN05421748_12015</name>
</gene>
<evidence type="ECO:0000313" key="2">
    <source>
        <dbReference type="EMBL" id="SNY59050.1"/>
    </source>
</evidence>
<dbReference type="AlphaFoldDB" id="A0A285JFH7"/>
<feature type="transmembrane region" description="Helical" evidence="1">
    <location>
        <begin position="348"/>
        <end position="369"/>
    </location>
</feature>
<dbReference type="RefSeq" id="WP_097325536.1">
    <property type="nucleotide sequence ID" value="NZ_OBDY01000020.1"/>
</dbReference>